<evidence type="ECO:0000256" key="5">
    <source>
        <dbReference type="ARBA" id="ARBA00023163"/>
    </source>
</evidence>
<dbReference type="EMBL" id="GGYP01005694">
    <property type="protein sequence ID" value="MDE50465.1"/>
    <property type="molecule type" value="Transcribed_RNA"/>
</dbReference>
<keyword evidence="5" id="KW-0804">Transcription</keyword>
<evidence type="ECO:0000256" key="4">
    <source>
        <dbReference type="ARBA" id="ARBA00023054"/>
    </source>
</evidence>
<dbReference type="GO" id="GO:0006357">
    <property type="term" value="P:regulation of transcription by RNA polymerase II"/>
    <property type="evidence" value="ECO:0007669"/>
    <property type="project" value="TreeGrafter"/>
</dbReference>
<evidence type="ECO:0000256" key="2">
    <source>
        <dbReference type="ARBA" id="ARBA00022491"/>
    </source>
</evidence>
<dbReference type="Gene3D" id="4.10.1240.50">
    <property type="match status" value="1"/>
</dbReference>
<dbReference type="Pfam" id="PF00249">
    <property type="entry name" value="Myb_DNA-binding"/>
    <property type="match status" value="2"/>
</dbReference>
<dbReference type="PANTHER" id="PTHR16089:SF28">
    <property type="entry name" value="REST COREPRESSOR"/>
    <property type="match status" value="1"/>
</dbReference>
<dbReference type="FunFam" id="4.10.1240.50:FF:000002">
    <property type="entry name" value="REST corepressor isoform X1"/>
    <property type="match status" value="1"/>
</dbReference>
<evidence type="ECO:0000256" key="8">
    <source>
        <dbReference type="SAM" id="MobiDB-lite"/>
    </source>
</evidence>
<reference evidence="11" key="1">
    <citation type="submission" date="2018-10" db="EMBL/GenBank/DDBJ databases">
        <title>Transcriptome assembly of Aceria tosichella (Wheat curl mite) Type 2.</title>
        <authorList>
            <person name="Scully E.D."/>
            <person name="Geib S.M."/>
            <person name="Palmer N.A."/>
            <person name="Gupta A.K."/>
            <person name="Sarath G."/>
            <person name="Tatineni S."/>
        </authorList>
    </citation>
    <scope>NUCLEOTIDE SEQUENCE</scope>
    <source>
        <strain evidence="11">LincolnNE</strain>
    </source>
</reference>
<dbReference type="SUPFAM" id="SSF46689">
    <property type="entry name" value="Homeodomain-like"/>
    <property type="match status" value="2"/>
</dbReference>
<feature type="domain" description="SANT" evidence="10">
    <location>
        <begin position="345"/>
        <end position="396"/>
    </location>
</feature>
<dbReference type="SMART" id="SM01189">
    <property type="entry name" value="ELM2"/>
    <property type="match status" value="1"/>
</dbReference>
<gene>
    <name evidence="11" type="primary">RCOR3</name>
    <name evidence="11" type="ORF">g.9400</name>
</gene>
<dbReference type="GO" id="GO:0000118">
    <property type="term" value="C:histone deacetylase complex"/>
    <property type="evidence" value="ECO:0007669"/>
    <property type="project" value="TreeGrafter"/>
</dbReference>
<dbReference type="AlphaFoldDB" id="A0A6G1SJ08"/>
<feature type="domain" description="ELM2" evidence="9">
    <location>
        <begin position="1"/>
        <end position="84"/>
    </location>
</feature>
<dbReference type="PANTHER" id="PTHR16089">
    <property type="entry name" value="REST COREPRESSOR COREST PROTEIN-RELATED"/>
    <property type="match status" value="1"/>
</dbReference>
<dbReference type="InterPro" id="IPR017884">
    <property type="entry name" value="SANT_dom"/>
</dbReference>
<dbReference type="InterPro" id="IPR049048">
    <property type="entry name" value="REST_helical"/>
</dbReference>
<dbReference type="SMART" id="SM00717">
    <property type="entry name" value="SANT"/>
    <property type="match status" value="2"/>
</dbReference>
<evidence type="ECO:0000256" key="3">
    <source>
        <dbReference type="ARBA" id="ARBA00023015"/>
    </source>
</evidence>
<dbReference type="GO" id="GO:0003714">
    <property type="term" value="F:transcription corepressor activity"/>
    <property type="evidence" value="ECO:0007669"/>
    <property type="project" value="TreeGrafter"/>
</dbReference>
<evidence type="ECO:0000259" key="10">
    <source>
        <dbReference type="PROSITE" id="PS51293"/>
    </source>
</evidence>
<dbReference type="InterPro" id="IPR009057">
    <property type="entry name" value="Homeodomain-like_sf"/>
</dbReference>
<dbReference type="Gene3D" id="1.20.58.1880">
    <property type="match status" value="1"/>
</dbReference>
<keyword evidence="3" id="KW-0805">Transcription regulation</keyword>
<dbReference type="Pfam" id="PF01448">
    <property type="entry name" value="ELM2"/>
    <property type="match status" value="1"/>
</dbReference>
<dbReference type="InterPro" id="IPR051066">
    <property type="entry name" value="Trans_reg/Corepressor"/>
</dbReference>
<feature type="compositionally biased region" description="Acidic residues" evidence="8">
    <location>
        <begin position="160"/>
        <end position="173"/>
    </location>
</feature>
<dbReference type="PROSITE" id="PS51156">
    <property type="entry name" value="ELM2"/>
    <property type="match status" value="1"/>
</dbReference>
<keyword evidence="2" id="KW-0678">Repressor</keyword>
<evidence type="ECO:0000256" key="6">
    <source>
        <dbReference type="ARBA" id="ARBA00023242"/>
    </source>
</evidence>
<evidence type="ECO:0000259" key="9">
    <source>
        <dbReference type="PROSITE" id="PS51156"/>
    </source>
</evidence>
<dbReference type="Gene3D" id="1.10.10.60">
    <property type="entry name" value="Homeodomain-like"/>
    <property type="match status" value="1"/>
</dbReference>
<dbReference type="PROSITE" id="PS51293">
    <property type="entry name" value="SANT"/>
    <property type="match status" value="2"/>
</dbReference>
<accession>A0A6G1SJ08</accession>
<comment type="similarity">
    <text evidence="7">Belongs to the CoREST family.</text>
</comment>
<feature type="domain" description="SANT" evidence="10">
    <location>
        <begin position="85"/>
        <end position="136"/>
    </location>
</feature>
<dbReference type="CDD" id="cd00167">
    <property type="entry name" value="SANT"/>
    <property type="match status" value="1"/>
</dbReference>
<dbReference type="InterPro" id="IPR001005">
    <property type="entry name" value="SANT/Myb"/>
</dbReference>
<dbReference type="InterPro" id="IPR000949">
    <property type="entry name" value="ELM2_dom"/>
</dbReference>
<organism evidence="11">
    <name type="scientific">Aceria tosichella</name>
    <name type="common">wheat curl mite</name>
    <dbReference type="NCBI Taxonomy" id="561515"/>
    <lineage>
        <taxon>Eukaryota</taxon>
        <taxon>Metazoa</taxon>
        <taxon>Ecdysozoa</taxon>
        <taxon>Arthropoda</taxon>
        <taxon>Chelicerata</taxon>
        <taxon>Arachnida</taxon>
        <taxon>Acari</taxon>
        <taxon>Acariformes</taxon>
        <taxon>Trombidiformes</taxon>
        <taxon>Prostigmata</taxon>
        <taxon>Eupodina</taxon>
        <taxon>Eriophyoidea</taxon>
        <taxon>Eriophyidae</taxon>
        <taxon>Eriophyinae</taxon>
        <taxon>Aceriini</taxon>
        <taxon>Aceria</taxon>
    </lineage>
</organism>
<evidence type="ECO:0000313" key="11">
    <source>
        <dbReference type="EMBL" id="MDE50465.1"/>
    </source>
</evidence>
<keyword evidence="6" id="KW-0539">Nucleus</keyword>
<feature type="region of interest" description="Disordered" evidence="8">
    <location>
        <begin position="148"/>
        <end position="174"/>
    </location>
</feature>
<evidence type="ECO:0000256" key="7">
    <source>
        <dbReference type="ARBA" id="ARBA00038011"/>
    </source>
</evidence>
<comment type="subcellular location">
    <subcellularLocation>
        <location evidence="1">Nucleus</location>
    </subcellularLocation>
</comment>
<dbReference type="GO" id="GO:0005667">
    <property type="term" value="C:transcription regulator complex"/>
    <property type="evidence" value="ECO:0007669"/>
    <property type="project" value="TreeGrafter"/>
</dbReference>
<sequence>MRIGHNYQAEIPQFIAYAPAPAYYEDEKAIRVWSPHNKIPDHVLDEFLTKAKDKFFYNTEQALGMLSWHKFDLNRAYADLPNFVPYPNEWSVEDKVLFEQAYQFHEKQFNKIKQMLPDKSMASLINYYYAWKKTRTRASLMERQTRRFAAKKNAGSNENSDAESGDGDDMDDEAGVKSDVKEAAQDDMDNQGCREPCCDPSVSDEPRVYCCVCNGELRNHSQNNCNIIDLIFENFCERCYLDWRIGGKKVVSEVESGDCFYTPSTDLSKRQILFTYSDVITLVEGAPEQGDLMLKYLDSHIQDRRREIQTKKQTLSQINEKIQPIADQIADLNMDEFSDILPEYKPVKNWTSEETQLVIQGLRRYGTDFTAISDVVRTKSPEAIKVFYVAQKERLGLGVLVNEFETTLENSAMPKPLVSQANTNSIISGQQT</sequence>
<keyword evidence="4" id="KW-0175">Coiled coil</keyword>
<protein>
    <submittedName>
        <fullName evidence="11">REST corepressor 3</fullName>
    </submittedName>
</protein>
<dbReference type="FunFam" id="1.10.10.60:FF:000033">
    <property type="entry name" value="REST corepressor 3"/>
    <property type="match status" value="1"/>
</dbReference>
<evidence type="ECO:0000256" key="1">
    <source>
        <dbReference type="ARBA" id="ARBA00004123"/>
    </source>
</evidence>
<name>A0A6G1SJ08_9ACAR</name>
<dbReference type="Pfam" id="PF20878">
    <property type="entry name" value="REST_helical"/>
    <property type="match status" value="1"/>
</dbReference>
<proteinExistence type="inferred from homology"/>